<dbReference type="Proteomes" id="UP000295302">
    <property type="component" value="Unassembled WGS sequence"/>
</dbReference>
<dbReference type="InterPro" id="IPR002104">
    <property type="entry name" value="Integrase_catalytic"/>
</dbReference>
<evidence type="ECO:0000256" key="1">
    <source>
        <dbReference type="ARBA" id="ARBA00023172"/>
    </source>
</evidence>
<evidence type="ECO:0000313" key="3">
    <source>
        <dbReference type="EMBL" id="TDD49713.1"/>
    </source>
</evidence>
<dbReference type="EMBL" id="SMKQ01000030">
    <property type="protein sequence ID" value="TDD49713.1"/>
    <property type="molecule type" value="Genomic_DNA"/>
</dbReference>
<comment type="caution">
    <text evidence="3">The sequence shown here is derived from an EMBL/GenBank/DDBJ whole genome shotgun (WGS) entry which is preliminary data.</text>
</comment>
<protein>
    <submittedName>
        <fullName evidence="3">Integrase</fullName>
    </submittedName>
</protein>
<dbReference type="GO" id="GO:0003677">
    <property type="term" value="F:DNA binding"/>
    <property type="evidence" value="ECO:0007669"/>
    <property type="project" value="InterPro"/>
</dbReference>
<feature type="domain" description="Tyr recombinase" evidence="2">
    <location>
        <begin position="1"/>
        <end position="179"/>
    </location>
</feature>
<evidence type="ECO:0000313" key="4">
    <source>
        <dbReference type="Proteomes" id="UP000295302"/>
    </source>
</evidence>
<organism evidence="3 4">
    <name type="scientific">Nonomuraea terrae</name>
    <dbReference type="NCBI Taxonomy" id="2530383"/>
    <lineage>
        <taxon>Bacteria</taxon>
        <taxon>Bacillati</taxon>
        <taxon>Actinomycetota</taxon>
        <taxon>Actinomycetes</taxon>
        <taxon>Streptosporangiales</taxon>
        <taxon>Streptosporangiaceae</taxon>
        <taxon>Nonomuraea</taxon>
    </lineage>
</organism>
<reference evidence="3 4" key="1">
    <citation type="submission" date="2019-03" db="EMBL/GenBank/DDBJ databases">
        <title>Draft genome sequences of novel Actinobacteria.</title>
        <authorList>
            <person name="Sahin N."/>
            <person name="Ay H."/>
            <person name="Saygin H."/>
        </authorList>
    </citation>
    <scope>NUCLEOTIDE SEQUENCE [LARGE SCALE GENOMIC DNA]</scope>
    <source>
        <strain evidence="3 4">CH32</strain>
    </source>
</reference>
<dbReference type="PROSITE" id="PS51898">
    <property type="entry name" value="TYR_RECOMBINASE"/>
    <property type="match status" value="1"/>
</dbReference>
<dbReference type="GO" id="GO:0006310">
    <property type="term" value="P:DNA recombination"/>
    <property type="evidence" value="ECO:0007669"/>
    <property type="project" value="UniProtKB-KW"/>
</dbReference>
<sequence>MHYAALRPEEVVALRKEHLVRLPEGEWGEMRLTNAEPRAGSRWTNSGKVRERRELKHRAPGDTRYVPVHPELGAMLRRHIQAFGTGPDRRIFLGPRGGQMTDQAYLKVFHESRTKAFAPAEADSPLMDVPYALRRACVSTWLNAGVPAPQIAEWAGHSVDVLLRVYAKCIYGQQGEAMRRIWDATRP</sequence>
<evidence type="ECO:0000259" key="2">
    <source>
        <dbReference type="PROSITE" id="PS51898"/>
    </source>
</evidence>
<dbReference type="InterPro" id="IPR013762">
    <property type="entry name" value="Integrase-like_cat_sf"/>
</dbReference>
<accession>A0A4R4YWF6</accession>
<dbReference type="GO" id="GO:0015074">
    <property type="term" value="P:DNA integration"/>
    <property type="evidence" value="ECO:0007669"/>
    <property type="project" value="InterPro"/>
</dbReference>
<dbReference type="SUPFAM" id="SSF56349">
    <property type="entry name" value="DNA breaking-rejoining enzymes"/>
    <property type="match status" value="1"/>
</dbReference>
<dbReference type="Gene3D" id="1.10.443.10">
    <property type="entry name" value="Intergrase catalytic core"/>
    <property type="match status" value="1"/>
</dbReference>
<dbReference type="InterPro" id="IPR011010">
    <property type="entry name" value="DNA_brk_join_enz"/>
</dbReference>
<proteinExistence type="predicted"/>
<dbReference type="OrthoDB" id="3773913at2"/>
<name>A0A4R4YWF6_9ACTN</name>
<keyword evidence="1" id="KW-0233">DNA recombination</keyword>
<gene>
    <name evidence="3" type="ORF">E1286_13400</name>
</gene>
<keyword evidence="4" id="KW-1185">Reference proteome</keyword>
<dbReference type="AlphaFoldDB" id="A0A4R4YWF6"/>